<dbReference type="EMBL" id="GL768433">
    <property type="protein sequence ID" value="EFZ11312.1"/>
    <property type="molecule type" value="Genomic_DNA"/>
</dbReference>
<dbReference type="InterPro" id="IPR036361">
    <property type="entry name" value="SAP_dom_sf"/>
</dbReference>
<sequence length="99" mass="11536">MTVIELKEKLRELGLPCRGSKNELVLRLNESIPSGMWIEKSPETQTTENIEEAANVSVNEESVHEIETRSEDRSRERILEMQLEILKREVELLKMQSRT</sequence>
<protein>
    <recommendedName>
        <fullName evidence="1">SAP domain-containing protein</fullName>
    </recommendedName>
</protein>
<accession>E9J791</accession>
<dbReference type="PROSITE" id="PS50800">
    <property type="entry name" value="SAP"/>
    <property type="match status" value="1"/>
</dbReference>
<dbReference type="SUPFAM" id="SSF68906">
    <property type="entry name" value="SAP domain"/>
    <property type="match status" value="1"/>
</dbReference>
<reference evidence="2" key="1">
    <citation type="journal article" date="2011" name="Proc. Natl. Acad. Sci. U.S.A.">
        <title>The genome of the fire ant Solenopsis invicta.</title>
        <authorList>
            <person name="Wurm Y."/>
            <person name="Wang J."/>
            <person name="Riba-Grognuz O."/>
            <person name="Corona M."/>
            <person name="Nygaard S."/>
            <person name="Hunt B.G."/>
            <person name="Ingram K.K."/>
            <person name="Falquet L."/>
            <person name="Nipitwattanaphon M."/>
            <person name="Gotzek D."/>
            <person name="Dijkstra M.B."/>
            <person name="Oettler J."/>
            <person name="Comtesse F."/>
            <person name="Shih C.J."/>
            <person name="Wu W.J."/>
            <person name="Yang C.C."/>
            <person name="Thomas J."/>
            <person name="Beaudoing E."/>
            <person name="Pradervand S."/>
            <person name="Flegel V."/>
            <person name="Cook E.D."/>
            <person name="Fabbretti R."/>
            <person name="Stockinger H."/>
            <person name="Long L."/>
            <person name="Farmerie W.G."/>
            <person name="Oakey J."/>
            <person name="Boomsma J.J."/>
            <person name="Pamilo P."/>
            <person name="Yi S.V."/>
            <person name="Heinze J."/>
            <person name="Goodisman M.A."/>
            <person name="Farinelli L."/>
            <person name="Harshman K."/>
            <person name="Hulo N."/>
            <person name="Cerutti L."/>
            <person name="Xenarios I."/>
            <person name="Shoemaker D."/>
            <person name="Keller L."/>
        </authorList>
    </citation>
    <scope>NUCLEOTIDE SEQUENCE [LARGE SCALE GENOMIC DNA]</scope>
</reference>
<evidence type="ECO:0000313" key="2">
    <source>
        <dbReference type="EMBL" id="EFZ11312.1"/>
    </source>
</evidence>
<name>E9J791_SOLIN</name>
<dbReference type="Pfam" id="PF02037">
    <property type="entry name" value="SAP"/>
    <property type="match status" value="1"/>
</dbReference>
<proteinExistence type="predicted"/>
<gene>
    <name evidence="2" type="ORF">SINV_08264</name>
</gene>
<dbReference type="Gene3D" id="1.10.720.30">
    <property type="entry name" value="SAP domain"/>
    <property type="match status" value="1"/>
</dbReference>
<dbReference type="AlphaFoldDB" id="E9J791"/>
<evidence type="ECO:0000259" key="1">
    <source>
        <dbReference type="PROSITE" id="PS50800"/>
    </source>
</evidence>
<organism>
    <name type="scientific">Solenopsis invicta</name>
    <name type="common">Red imported fire ant</name>
    <name type="synonym">Solenopsis wagneri</name>
    <dbReference type="NCBI Taxonomy" id="13686"/>
    <lineage>
        <taxon>Eukaryota</taxon>
        <taxon>Metazoa</taxon>
        <taxon>Ecdysozoa</taxon>
        <taxon>Arthropoda</taxon>
        <taxon>Hexapoda</taxon>
        <taxon>Insecta</taxon>
        <taxon>Pterygota</taxon>
        <taxon>Neoptera</taxon>
        <taxon>Endopterygota</taxon>
        <taxon>Hymenoptera</taxon>
        <taxon>Apocrita</taxon>
        <taxon>Aculeata</taxon>
        <taxon>Formicoidea</taxon>
        <taxon>Formicidae</taxon>
        <taxon>Myrmicinae</taxon>
        <taxon>Solenopsis</taxon>
    </lineage>
</organism>
<feature type="domain" description="SAP" evidence="1">
    <location>
        <begin position="1"/>
        <end position="32"/>
    </location>
</feature>
<feature type="non-terminal residue" evidence="2">
    <location>
        <position position="99"/>
    </location>
</feature>
<dbReference type="HOGENOM" id="CLU_2326746_0_0_1"/>
<dbReference type="InterPro" id="IPR003034">
    <property type="entry name" value="SAP_dom"/>
</dbReference>
<dbReference type="SMART" id="SM00513">
    <property type="entry name" value="SAP"/>
    <property type="match status" value="1"/>
</dbReference>